<proteinExistence type="predicted"/>
<dbReference type="SUPFAM" id="SSF48557">
    <property type="entry name" value="L-aspartase-like"/>
    <property type="match status" value="1"/>
</dbReference>
<dbReference type="EMBL" id="AFBP01000018">
    <property type="protein sequence ID" value="EGG56163.1"/>
    <property type="molecule type" value="Genomic_DNA"/>
</dbReference>
<dbReference type="eggNOG" id="COG0114">
    <property type="taxonomic scope" value="Bacteria"/>
</dbReference>
<dbReference type="HOGENOM" id="CLU_021594_4_1_4"/>
<evidence type="ECO:0000313" key="3">
    <source>
        <dbReference type="Proteomes" id="UP000005156"/>
    </source>
</evidence>
<evidence type="ECO:0000259" key="1">
    <source>
        <dbReference type="Pfam" id="PF00206"/>
    </source>
</evidence>
<sequence length="462" mass="50585">MKFKAGGGIKSPPEILMLTSNREIKEFRDYPQLITAYAEIKKASAAANASLGILDPSDAEAIIKACEEIIENPYRSELTTGTLHINGLAYNQAFNRLLAAKSGVLEEKINAGQGYEDVFNTAQNLVVYRAINLTRSGVDNLLQTLRNKAVEFRNEMHIARSHLQESLPVSWGAVFGAMYIRLKRSADELQRVQDLFLGVNLGLTPIDSFTHSAPGFNALAVNNLRKVTGLPLHSVPQDDDPVLGSSYVEALEGDDRFIRLSSVLRLIALNLARLGNDFYIYSSGPRCGISELSLPAIAPGSTIMPGKINPSMPELMLQVMHQTVGIDQLAAFSFVEEDIDIGSSNGWVFFQLLEILEIIGRGCNKFVEKCVSGIRVKHDESSAHLESAASLISLAAAVFGREIAEKVLAVASSQNLSVPQALLQIEEVTAEDAEALFNFDRFSNPQELTRFISTFKNRQGRA</sequence>
<protein>
    <submittedName>
        <fullName evidence="2">Lyase</fullName>
    </submittedName>
</protein>
<dbReference type="PRINTS" id="PR00149">
    <property type="entry name" value="FUMRATELYASE"/>
</dbReference>
<keyword evidence="2" id="KW-0456">Lyase</keyword>
<dbReference type="InterPro" id="IPR000362">
    <property type="entry name" value="Fumarate_lyase_fam"/>
</dbReference>
<organism evidence="2 3">
    <name type="scientific">Parasutterella excrementihominis YIT 11859</name>
    <dbReference type="NCBI Taxonomy" id="762966"/>
    <lineage>
        <taxon>Bacteria</taxon>
        <taxon>Pseudomonadati</taxon>
        <taxon>Pseudomonadota</taxon>
        <taxon>Betaproteobacteria</taxon>
        <taxon>Burkholderiales</taxon>
        <taxon>Sutterellaceae</taxon>
        <taxon>Parasutterella</taxon>
    </lineage>
</organism>
<dbReference type="InterPro" id="IPR051546">
    <property type="entry name" value="Aspartate_Ammonia-Lyase"/>
</dbReference>
<dbReference type="Proteomes" id="UP000005156">
    <property type="component" value="Unassembled WGS sequence"/>
</dbReference>
<dbReference type="PANTHER" id="PTHR42696:SF2">
    <property type="entry name" value="ASPARTATE AMMONIA-LYASE"/>
    <property type="match status" value="1"/>
</dbReference>
<dbReference type="Pfam" id="PF00206">
    <property type="entry name" value="Lyase_1"/>
    <property type="match status" value="1"/>
</dbReference>
<dbReference type="PANTHER" id="PTHR42696">
    <property type="entry name" value="ASPARTATE AMMONIA-LYASE"/>
    <property type="match status" value="1"/>
</dbReference>
<dbReference type="InterPro" id="IPR020557">
    <property type="entry name" value="Fumarate_lyase_CS"/>
</dbReference>
<dbReference type="AlphaFoldDB" id="F3QIU0"/>
<gene>
    <name evidence="2" type="ORF">HMPREF9439_00840</name>
</gene>
<keyword evidence="3" id="KW-1185">Reference proteome</keyword>
<dbReference type="InterPro" id="IPR022761">
    <property type="entry name" value="Fumarate_lyase_N"/>
</dbReference>
<comment type="caution">
    <text evidence="2">The sequence shown here is derived from an EMBL/GenBank/DDBJ whole genome shotgun (WGS) entry which is preliminary data.</text>
</comment>
<dbReference type="GO" id="GO:0005829">
    <property type="term" value="C:cytosol"/>
    <property type="evidence" value="ECO:0007669"/>
    <property type="project" value="TreeGrafter"/>
</dbReference>
<feature type="domain" description="Fumarate lyase N-terminal" evidence="1">
    <location>
        <begin position="17"/>
        <end position="325"/>
    </location>
</feature>
<dbReference type="GO" id="GO:0008797">
    <property type="term" value="F:aspartate ammonia-lyase activity"/>
    <property type="evidence" value="ECO:0007669"/>
    <property type="project" value="TreeGrafter"/>
</dbReference>
<accession>F3QIU0</accession>
<dbReference type="InterPro" id="IPR024083">
    <property type="entry name" value="Fumarase/histidase_N"/>
</dbReference>
<dbReference type="Gene3D" id="1.10.275.10">
    <property type="entry name" value="Fumarase/aspartase (N-terminal domain)"/>
    <property type="match status" value="1"/>
</dbReference>
<evidence type="ECO:0000313" key="2">
    <source>
        <dbReference type="EMBL" id="EGG56163.1"/>
    </source>
</evidence>
<reference evidence="2 3" key="1">
    <citation type="submission" date="2011-02" db="EMBL/GenBank/DDBJ databases">
        <authorList>
            <person name="Weinstock G."/>
            <person name="Sodergren E."/>
            <person name="Clifton S."/>
            <person name="Fulton L."/>
            <person name="Fulton B."/>
            <person name="Courtney L."/>
            <person name="Fronick C."/>
            <person name="Harrison M."/>
            <person name="Strong C."/>
            <person name="Farmer C."/>
            <person name="Delahaunty K."/>
            <person name="Markovic C."/>
            <person name="Hall O."/>
            <person name="Minx P."/>
            <person name="Tomlinson C."/>
            <person name="Mitreva M."/>
            <person name="Hou S."/>
            <person name="Chen J."/>
            <person name="Wollam A."/>
            <person name="Pepin K.H."/>
            <person name="Johnson M."/>
            <person name="Bhonagiri V."/>
            <person name="Zhang X."/>
            <person name="Suruliraj S."/>
            <person name="Warren W."/>
            <person name="Chinwalla A."/>
            <person name="Mardis E.R."/>
            <person name="Wilson R.K."/>
        </authorList>
    </citation>
    <scope>NUCLEOTIDE SEQUENCE [LARGE SCALE GENOMIC DNA]</scope>
    <source>
        <strain evidence="2 3">YIT 11859</strain>
    </source>
</reference>
<dbReference type="PROSITE" id="PS00163">
    <property type="entry name" value="FUMARATE_LYASES"/>
    <property type="match status" value="1"/>
</dbReference>
<dbReference type="Gene3D" id="1.20.200.10">
    <property type="entry name" value="Fumarase/aspartase (Central domain)"/>
    <property type="match status" value="1"/>
</dbReference>
<dbReference type="InterPro" id="IPR008948">
    <property type="entry name" value="L-Aspartase-like"/>
</dbReference>
<name>F3QIU0_9BURK</name>
<dbReference type="GO" id="GO:0006531">
    <property type="term" value="P:aspartate metabolic process"/>
    <property type="evidence" value="ECO:0007669"/>
    <property type="project" value="TreeGrafter"/>
</dbReference>